<reference evidence="2 3" key="1">
    <citation type="journal article" date="2021" name="Sci. Rep.">
        <title>Genome sequencing of the multicellular alga Astrephomene provides insights into convergent evolution of germ-soma differentiation.</title>
        <authorList>
            <person name="Yamashita S."/>
            <person name="Yamamoto K."/>
            <person name="Matsuzaki R."/>
            <person name="Suzuki S."/>
            <person name="Yamaguchi H."/>
            <person name="Hirooka S."/>
            <person name="Minakuchi Y."/>
            <person name="Miyagishima S."/>
            <person name="Kawachi M."/>
            <person name="Toyoda A."/>
            <person name="Nozaki H."/>
        </authorList>
    </citation>
    <scope>NUCLEOTIDE SEQUENCE [LARGE SCALE GENOMIC DNA]</scope>
    <source>
        <strain evidence="2 3">NIES-4017</strain>
    </source>
</reference>
<gene>
    <name evidence="2" type="ORF">Agub_g1132</name>
</gene>
<feature type="non-terminal residue" evidence="2">
    <location>
        <position position="142"/>
    </location>
</feature>
<feature type="compositionally biased region" description="Acidic residues" evidence="1">
    <location>
        <begin position="81"/>
        <end position="94"/>
    </location>
</feature>
<comment type="caution">
    <text evidence="2">The sequence shown here is derived from an EMBL/GenBank/DDBJ whole genome shotgun (WGS) entry which is preliminary data.</text>
</comment>
<keyword evidence="3" id="KW-1185">Reference proteome</keyword>
<name>A0AAD3DHL0_9CHLO</name>
<evidence type="ECO:0000313" key="3">
    <source>
        <dbReference type="Proteomes" id="UP001054857"/>
    </source>
</evidence>
<accession>A0AAD3DHL0</accession>
<feature type="region of interest" description="Disordered" evidence="1">
    <location>
        <begin position="37"/>
        <end position="142"/>
    </location>
</feature>
<evidence type="ECO:0000313" key="2">
    <source>
        <dbReference type="EMBL" id="GFR40557.1"/>
    </source>
</evidence>
<sequence length="142" mass="15464">PGSMMAIYRAPLLMTQGPPSVVRPGDIRALMFAQRRRGRGGGMAGAGARRVVDTPGASQDIRAARAEHYEDDSEEGHGEGADEDEEAEEVEDSEDPRVGHDASEDEEGEGEEEDEEEEAYDPLARRMAKGLKLAQRNAQAQR</sequence>
<feature type="compositionally biased region" description="Acidic residues" evidence="1">
    <location>
        <begin position="103"/>
        <end position="120"/>
    </location>
</feature>
<dbReference type="Proteomes" id="UP001054857">
    <property type="component" value="Unassembled WGS sequence"/>
</dbReference>
<feature type="non-terminal residue" evidence="2">
    <location>
        <position position="1"/>
    </location>
</feature>
<organism evidence="2 3">
    <name type="scientific">Astrephomene gubernaculifera</name>
    <dbReference type="NCBI Taxonomy" id="47775"/>
    <lineage>
        <taxon>Eukaryota</taxon>
        <taxon>Viridiplantae</taxon>
        <taxon>Chlorophyta</taxon>
        <taxon>core chlorophytes</taxon>
        <taxon>Chlorophyceae</taxon>
        <taxon>CS clade</taxon>
        <taxon>Chlamydomonadales</taxon>
        <taxon>Astrephomenaceae</taxon>
        <taxon>Astrephomene</taxon>
    </lineage>
</organism>
<dbReference type="AlphaFoldDB" id="A0AAD3DHL0"/>
<protein>
    <submittedName>
        <fullName evidence="2">Uncharacterized protein</fullName>
    </submittedName>
</protein>
<dbReference type="EMBL" id="BMAR01000001">
    <property type="protein sequence ID" value="GFR40557.1"/>
    <property type="molecule type" value="Genomic_DNA"/>
</dbReference>
<proteinExistence type="predicted"/>
<evidence type="ECO:0000256" key="1">
    <source>
        <dbReference type="SAM" id="MobiDB-lite"/>
    </source>
</evidence>